<feature type="compositionally biased region" description="Polar residues" evidence="8">
    <location>
        <begin position="95"/>
        <end position="106"/>
    </location>
</feature>
<dbReference type="Pfam" id="PF00069">
    <property type="entry name" value="Pkinase"/>
    <property type="match status" value="1"/>
</dbReference>
<dbReference type="InterPro" id="IPR011990">
    <property type="entry name" value="TPR-like_helical_dom_sf"/>
</dbReference>
<dbReference type="Gene3D" id="1.25.40.10">
    <property type="entry name" value="Tetratricopeptide repeat domain"/>
    <property type="match status" value="1"/>
</dbReference>
<dbReference type="PROSITE" id="PS00107">
    <property type="entry name" value="PROTEIN_KINASE_ATP"/>
    <property type="match status" value="1"/>
</dbReference>
<dbReference type="EMBL" id="BIFH01000043">
    <property type="protein sequence ID" value="GCE00860.1"/>
    <property type="molecule type" value="Genomic_DNA"/>
</dbReference>
<keyword evidence="11" id="KW-1185">Reference proteome</keyword>
<dbReference type="GO" id="GO:0004674">
    <property type="term" value="F:protein serine/threonine kinase activity"/>
    <property type="evidence" value="ECO:0007669"/>
    <property type="project" value="UniProtKB-KW"/>
</dbReference>
<dbReference type="RefSeq" id="WP_160161761.1">
    <property type="nucleotide sequence ID" value="NZ_BIFH01000043.1"/>
</dbReference>
<evidence type="ECO:0000313" key="10">
    <source>
        <dbReference type="EMBL" id="GCE00860.1"/>
    </source>
</evidence>
<dbReference type="PANTHER" id="PTHR43289:SF6">
    <property type="entry name" value="SERINE_THREONINE-PROTEIN KINASE NEKL-3"/>
    <property type="match status" value="1"/>
</dbReference>
<feature type="binding site" evidence="7">
    <location>
        <position position="39"/>
    </location>
    <ligand>
        <name>ATP</name>
        <dbReference type="ChEBI" id="CHEBI:30616"/>
    </ligand>
</feature>
<comment type="caution">
    <text evidence="10">The sequence shown here is derived from an EMBL/GenBank/DDBJ whole genome shotgun (WGS) entry which is preliminary data.</text>
</comment>
<keyword evidence="2 10" id="KW-0723">Serine/threonine-protein kinase</keyword>
<protein>
    <recommendedName>
        <fullName evidence="1">non-specific serine/threonine protein kinase</fullName>
        <ecNumber evidence="1">2.7.11.1</ecNumber>
    </recommendedName>
</protein>
<dbReference type="PROSITE" id="PS00108">
    <property type="entry name" value="PROTEIN_KINASE_ST"/>
    <property type="match status" value="1"/>
</dbReference>
<keyword evidence="6 7" id="KW-0067">ATP-binding</keyword>
<accession>A0A401Z1W5</accession>
<dbReference type="InterPro" id="IPR000719">
    <property type="entry name" value="Prot_kinase_dom"/>
</dbReference>
<evidence type="ECO:0000256" key="3">
    <source>
        <dbReference type="ARBA" id="ARBA00022679"/>
    </source>
</evidence>
<evidence type="ECO:0000256" key="7">
    <source>
        <dbReference type="PROSITE-ProRule" id="PRU10141"/>
    </source>
</evidence>
<evidence type="ECO:0000256" key="8">
    <source>
        <dbReference type="SAM" id="MobiDB-lite"/>
    </source>
</evidence>
<dbReference type="AlphaFoldDB" id="A0A401Z1W5"/>
<feature type="region of interest" description="Disordered" evidence="8">
    <location>
        <begin position="367"/>
        <end position="388"/>
    </location>
</feature>
<proteinExistence type="predicted"/>
<dbReference type="SMART" id="SM00220">
    <property type="entry name" value="S_TKc"/>
    <property type="match status" value="1"/>
</dbReference>
<dbReference type="SUPFAM" id="SSF56112">
    <property type="entry name" value="Protein kinase-like (PK-like)"/>
    <property type="match status" value="1"/>
</dbReference>
<dbReference type="Gene3D" id="3.30.200.20">
    <property type="entry name" value="Phosphorylase Kinase, domain 1"/>
    <property type="match status" value="1"/>
</dbReference>
<feature type="compositionally biased region" description="Basic and acidic residues" evidence="8">
    <location>
        <begin position="80"/>
        <end position="89"/>
    </location>
</feature>
<dbReference type="SUPFAM" id="SSF48452">
    <property type="entry name" value="TPR-like"/>
    <property type="match status" value="1"/>
</dbReference>
<evidence type="ECO:0000256" key="5">
    <source>
        <dbReference type="ARBA" id="ARBA00022777"/>
    </source>
</evidence>
<dbReference type="InterPro" id="IPR011009">
    <property type="entry name" value="Kinase-like_dom_sf"/>
</dbReference>
<evidence type="ECO:0000256" key="4">
    <source>
        <dbReference type="ARBA" id="ARBA00022741"/>
    </source>
</evidence>
<dbReference type="OrthoDB" id="9762169at2"/>
<keyword evidence="5 10" id="KW-0418">Kinase</keyword>
<reference evidence="10 11" key="1">
    <citation type="submission" date="2018-12" db="EMBL/GenBank/DDBJ databases">
        <title>Draft genome sequence of Embleya hyalina NBRC 13850T.</title>
        <authorList>
            <person name="Komaki H."/>
            <person name="Hosoyama A."/>
            <person name="Kimura A."/>
            <person name="Ichikawa N."/>
            <person name="Tamura T."/>
        </authorList>
    </citation>
    <scope>NUCLEOTIDE SEQUENCE [LARGE SCALE GENOMIC DNA]</scope>
    <source>
        <strain evidence="10 11">NBRC 13850</strain>
    </source>
</reference>
<gene>
    <name evidence="10" type="ORF">EHYA_08586</name>
</gene>
<evidence type="ECO:0000256" key="2">
    <source>
        <dbReference type="ARBA" id="ARBA00022527"/>
    </source>
</evidence>
<dbReference type="Proteomes" id="UP000286931">
    <property type="component" value="Unassembled WGS sequence"/>
</dbReference>
<keyword evidence="3" id="KW-0808">Transferase</keyword>
<keyword evidence="4 7" id="KW-0547">Nucleotide-binding</keyword>
<dbReference type="PANTHER" id="PTHR43289">
    <property type="entry name" value="MITOGEN-ACTIVATED PROTEIN KINASE KINASE KINASE 20-RELATED"/>
    <property type="match status" value="1"/>
</dbReference>
<name>A0A401Z1W5_9ACTN</name>
<sequence>MARLWLGSRYRLDEKLGSGGNATVWRAWDRKMQRFVAVKVLKESFGGSNSMDRFGQEALILGRLSSPNIIVVHDRGLKQVIRHPGEPNRTHPRKSPSTGPESSAPTIAQRPGDVATRVFDHDAETLHDAQVTSALGAGPADMRETDGKVMYLAMELITGRTLAQLVADGAWLPIGHVIGWAIQLCDALDVAHSGDVLHRDIKPANVMVTSRGVVKVLDFGIARYMQKESSRAGITLPGSMIGTPAYMAPEQIRSETVDGRTDLYGVGCVLHEMLTGAPPFGLDHPHSMMHAHLQKPPESVRNSRLEVPEDLAALVLALLSKRPENRPANAAEVRDRLDDLSVKPPRNLAPQPWGVPAPDSVVTIDPQPTVDQPVRLVPPPTGPRPVRANDSIQALRDEIGRQVRAFGHDHPDTLRMREQLADRLGRDGDPTAAMRLLREVISDSGPLRGALDPRTLRARRRRAHWTAAAGRPEEAAKLLRNLLPDQVRVMGTDHVETLQIRHERARREGEAGNFMTAVHQLRTLIPDVIRVLGAEHRLVIELWDELTFWEHRLDGHDDQGAALAHDGS</sequence>
<feature type="domain" description="Protein kinase" evidence="9">
    <location>
        <begin position="10"/>
        <end position="342"/>
    </location>
</feature>
<dbReference type="FunFam" id="1.10.510.10:FF:000021">
    <property type="entry name" value="Serine/threonine protein kinase"/>
    <property type="match status" value="1"/>
</dbReference>
<dbReference type="InterPro" id="IPR017441">
    <property type="entry name" value="Protein_kinase_ATP_BS"/>
</dbReference>
<dbReference type="GO" id="GO:0005524">
    <property type="term" value="F:ATP binding"/>
    <property type="evidence" value="ECO:0007669"/>
    <property type="project" value="UniProtKB-UniRule"/>
</dbReference>
<evidence type="ECO:0000256" key="1">
    <source>
        <dbReference type="ARBA" id="ARBA00012513"/>
    </source>
</evidence>
<dbReference type="CDD" id="cd14014">
    <property type="entry name" value="STKc_PknB_like"/>
    <property type="match status" value="1"/>
</dbReference>
<evidence type="ECO:0000259" key="9">
    <source>
        <dbReference type="PROSITE" id="PS50011"/>
    </source>
</evidence>
<evidence type="ECO:0000313" key="11">
    <source>
        <dbReference type="Proteomes" id="UP000286931"/>
    </source>
</evidence>
<feature type="region of interest" description="Disordered" evidence="8">
    <location>
        <begin position="80"/>
        <end position="109"/>
    </location>
</feature>
<evidence type="ECO:0000256" key="6">
    <source>
        <dbReference type="ARBA" id="ARBA00022840"/>
    </source>
</evidence>
<dbReference type="InterPro" id="IPR008271">
    <property type="entry name" value="Ser/Thr_kinase_AS"/>
</dbReference>
<dbReference type="PROSITE" id="PS50011">
    <property type="entry name" value="PROTEIN_KINASE_DOM"/>
    <property type="match status" value="1"/>
</dbReference>
<dbReference type="Gene3D" id="1.10.510.10">
    <property type="entry name" value="Transferase(Phosphotransferase) domain 1"/>
    <property type="match status" value="1"/>
</dbReference>
<dbReference type="EC" id="2.7.11.1" evidence="1"/>
<organism evidence="10 11">
    <name type="scientific">Embleya hyalina</name>
    <dbReference type="NCBI Taxonomy" id="516124"/>
    <lineage>
        <taxon>Bacteria</taxon>
        <taxon>Bacillati</taxon>
        <taxon>Actinomycetota</taxon>
        <taxon>Actinomycetes</taxon>
        <taxon>Kitasatosporales</taxon>
        <taxon>Streptomycetaceae</taxon>
        <taxon>Embleya</taxon>
    </lineage>
</organism>